<feature type="region of interest" description="Disordered" evidence="16">
    <location>
        <begin position="5881"/>
        <end position="5901"/>
    </location>
</feature>
<dbReference type="GO" id="GO:0030017">
    <property type="term" value="C:sarcomere"/>
    <property type="evidence" value="ECO:0007669"/>
    <property type="project" value="UniProtKB-SubCell"/>
</dbReference>
<feature type="coiled-coil region" evidence="15">
    <location>
        <begin position="3170"/>
        <end position="3225"/>
    </location>
</feature>
<proteinExistence type="inferred from homology"/>
<dbReference type="PROSITE" id="PS50021">
    <property type="entry name" value="CH"/>
    <property type="match status" value="2"/>
</dbReference>
<dbReference type="FunFam" id="1.20.58.60:FF:000182">
    <property type="entry name" value="Spectrin repeat containing, nuclear envelope 1a"/>
    <property type="match status" value="1"/>
</dbReference>
<dbReference type="InterPro" id="IPR057057">
    <property type="entry name" value="Spectrin_SYNE1"/>
</dbReference>
<keyword evidence="6" id="KW-0597">Phosphoprotein</keyword>
<evidence type="ECO:0000256" key="11">
    <source>
        <dbReference type="ARBA" id="ARBA00023136"/>
    </source>
</evidence>
<dbReference type="Proteomes" id="UP001295444">
    <property type="component" value="Chromosome 02"/>
</dbReference>
<keyword evidence="5" id="KW-0963">Cytoplasm</keyword>
<evidence type="ECO:0000259" key="17">
    <source>
        <dbReference type="PROSITE" id="PS50021"/>
    </source>
</evidence>
<comment type="subcellular location">
    <subcellularLocation>
        <location evidence="3">Cytoplasm</location>
        <location evidence="3">Cytoskeleton</location>
    </subcellularLocation>
    <subcellularLocation>
        <location evidence="2">Cytoplasm</location>
        <location evidence="2">Myofibril</location>
        <location evidence="2">Sarcomere</location>
    </subcellularLocation>
    <subcellularLocation>
        <location evidence="1">Nucleus membrane</location>
    </subcellularLocation>
</comment>
<keyword evidence="13" id="KW-0206">Cytoskeleton</keyword>
<dbReference type="SMART" id="SM00033">
    <property type="entry name" value="CH"/>
    <property type="match status" value="2"/>
</dbReference>
<evidence type="ECO:0000313" key="19">
    <source>
        <dbReference type="Proteomes" id="UP001295444"/>
    </source>
</evidence>
<evidence type="ECO:0000256" key="9">
    <source>
        <dbReference type="ARBA" id="ARBA00022989"/>
    </source>
</evidence>
<dbReference type="FunFam" id="1.20.58.60:FF:000386">
    <property type="entry name" value="Spectrin repeat containing, nuclear envelope 1a"/>
    <property type="match status" value="1"/>
</dbReference>
<dbReference type="Pfam" id="PF00435">
    <property type="entry name" value="Spectrin"/>
    <property type="match status" value="4"/>
</dbReference>
<keyword evidence="14" id="KW-0539">Nucleus</keyword>
<evidence type="ECO:0000256" key="15">
    <source>
        <dbReference type="SAM" id="Coils"/>
    </source>
</evidence>
<comment type="similarity">
    <text evidence="4">Belongs to the nesprin family.</text>
</comment>
<evidence type="ECO:0000256" key="4">
    <source>
        <dbReference type="ARBA" id="ARBA00008619"/>
    </source>
</evidence>
<dbReference type="FunFam" id="1.20.58.60:FF:000181">
    <property type="entry name" value="Spectrin repeat containing, nuclear envelope 1a"/>
    <property type="match status" value="1"/>
</dbReference>
<dbReference type="InterPro" id="IPR047290">
    <property type="entry name" value="CH_SYNE1_rpt1"/>
</dbReference>
<evidence type="ECO:0000256" key="5">
    <source>
        <dbReference type="ARBA" id="ARBA00022490"/>
    </source>
</evidence>
<dbReference type="InterPro" id="IPR001589">
    <property type="entry name" value="Actinin_actin-bd_CS"/>
</dbReference>
<dbReference type="InterPro" id="IPR002017">
    <property type="entry name" value="Spectrin_repeat"/>
</dbReference>
<dbReference type="GO" id="GO:0005856">
    <property type="term" value="C:cytoskeleton"/>
    <property type="evidence" value="ECO:0007669"/>
    <property type="project" value="UniProtKB-SubCell"/>
</dbReference>
<feature type="coiled-coil region" evidence="15">
    <location>
        <begin position="4531"/>
        <end position="4558"/>
    </location>
</feature>
<dbReference type="SMART" id="SM00150">
    <property type="entry name" value="SPEC"/>
    <property type="match status" value="29"/>
</dbReference>
<keyword evidence="19" id="KW-1185">Reference proteome</keyword>
<reference evidence="18" key="1">
    <citation type="submission" date="2022-03" db="EMBL/GenBank/DDBJ databases">
        <authorList>
            <person name="Alioto T."/>
            <person name="Alioto T."/>
            <person name="Gomez Garrido J."/>
        </authorList>
    </citation>
    <scope>NUCLEOTIDE SEQUENCE</scope>
</reference>
<feature type="coiled-coil region" evidence="15">
    <location>
        <begin position="1286"/>
        <end position="1347"/>
    </location>
</feature>
<dbReference type="InterPro" id="IPR018159">
    <property type="entry name" value="Spectrin/alpha-actinin"/>
</dbReference>
<dbReference type="Pfam" id="PF00307">
    <property type="entry name" value="CH"/>
    <property type="match status" value="2"/>
</dbReference>
<feature type="coiled-coil region" evidence="15">
    <location>
        <begin position="5745"/>
        <end position="5820"/>
    </location>
</feature>
<keyword evidence="8" id="KW-0677">Repeat</keyword>
<feature type="coiled-coil region" evidence="15">
    <location>
        <begin position="4144"/>
        <end position="4197"/>
    </location>
</feature>
<evidence type="ECO:0000256" key="14">
    <source>
        <dbReference type="ARBA" id="ARBA00023242"/>
    </source>
</evidence>
<feature type="coiled-coil region" evidence="15">
    <location>
        <begin position="3407"/>
        <end position="3441"/>
    </location>
</feature>
<feature type="compositionally biased region" description="Basic and acidic residues" evidence="16">
    <location>
        <begin position="5888"/>
        <end position="5901"/>
    </location>
</feature>
<feature type="domain" description="Calponin-homology (CH)" evidence="17">
    <location>
        <begin position="195"/>
        <end position="300"/>
    </location>
</feature>
<name>A0AAD1VW23_PELCU</name>
<dbReference type="GO" id="GO:0031965">
    <property type="term" value="C:nuclear membrane"/>
    <property type="evidence" value="ECO:0007669"/>
    <property type="project" value="UniProtKB-SubCell"/>
</dbReference>
<dbReference type="InterPro" id="IPR057932">
    <property type="entry name" value="Spectrin_SYNE1_3"/>
</dbReference>
<dbReference type="CDD" id="cd21243">
    <property type="entry name" value="CH_SYNE1_rpt2"/>
    <property type="match status" value="1"/>
</dbReference>
<evidence type="ECO:0000256" key="13">
    <source>
        <dbReference type="ARBA" id="ARBA00023212"/>
    </source>
</evidence>
<evidence type="ECO:0000256" key="6">
    <source>
        <dbReference type="ARBA" id="ARBA00022553"/>
    </source>
</evidence>
<evidence type="ECO:0000256" key="1">
    <source>
        <dbReference type="ARBA" id="ARBA00004126"/>
    </source>
</evidence>
<dbReference type="Gene3D" id="1.10.418.10">
    <property type="entry name" value="Calponin-like domain"/>
    <property type="match status" value="2"/>
</dbReference>
<dbReference type="PROSITE" id="PS00020">
    <property type="entry name" value="ACTININ_2"/>
    <property type="match status" value="1"/>
</dbReference>
<feature type="coiled-coil region" evidence="15">
    <location>
        <begin position="2137"/>
        <end position="2197"/>
    </location>
</feature>
<feature type="coiled-coil region" evidence="15">
    <location>
        <begin position="1996"/>
        <end position="2050"/>
    </location>
</feature>
<dbReference type="InterPro" id="IPR001715">
    <property type="entry name" value="CH_dom"/>
</dbReference>
<dbReference type="Pfam" id="PF25034">
    <property type="entry name" value="Spectrin_SYNE1"/>
    <property type="match status" value="1"/>
</dbReference>
<feature type="coiled-coil region" evidence="15">
    <location>
        <begin position="1815"/>
        <end position="1842"/>
    </location>
</feature>
<keyword evidence="11" id="KW-0472">Membrane</keyword>
<evidence type="ECO:0000256" key="3">
    <source>
        <dbReference type="ARBA" id="ARBA00004245"/>
    </source>
</evidence>
<keyword evidence="7" id="KW-0812">Transmembrane</keyword>
<dbReference type="GO" id="GO:0003779">
    <property type="term" value="F:actin binding"/>
    <property type="evidence" value="ECO:0007669"/>
    <property type="project" value="UniProtKB-KW"/>
</dbReference>
<dbReference type="FunFam" id="1.10.418.10:FF:000033">
    <property type="entry name" value="nesprin-1 isoform X1"/>
    <property type="match status" value="1"/>
</dbReference>
<dbReference type="Gene3D" id="1.20.58.60">
    <property type="match status" value="21"/>
</dbReference>
<feature type="coiled-coil region" evidence="15">
    <location>
        <begin position="4768"/>
        <end position="4823"/>
    </location>
</feature>
<sequence length="6222" mass="717151">MSVGPPVRGRGKAAVSPQFYPLQAAIRHLGLACTNSLERDEQEAVQKRTFTKWINSHLAKRNPPLRVEELFEDIKDGIKLLALLEVLSGKKLPCEQGRQMKRIHAVANIGTALKFLEGRRIKLVNINSTDIADGKPSIVLGLIWTIILYFQIEELTSNLPQLHSLSSSTSSVDSVVGTETGSPPVKRKVVNKIQGSAKKALLRWVQYTAAKRLGVEVKDFGPSWRNGIAFHSVIYAIRPDLVDMDILKDRTNRENLEAAFSIAETELGIPRLLDPEDVDVDKPDEKSIMTYVAQFLKHYPDPHNTATDGQEDDRETHLALRDLKVWLEQFERDIIRTQTVENSLQDKYQSFKKYRVQYEIKRKQVESAIQALGKDGKLSLDQTMVKQAWDKVSARIVDWQIQLDKSLPAPLGTIGSWLYRAELAIREEISIQQAHEETANIIHRKLEQHKDVLKNLDGYKKAFQEIHRSRSVNGVPVPIEQLDDMAERFDFVATSSQLHMIKLEFMELKYRLLALLVLAESKLKSWIIKYGRRESVELLLQNYITFIDGNRFFEQYEFTSQSLKQAAEMYVKADGSVEEAESVTKFLNETTTQWRNLSVEVRSVRSMLEEVIINWDKYTNIVASLQAWLEDAEKMLNQPEHAKKDFFRHLPHVIQQHTTMNDAGNFLIETCDDTVSKDIKQQLLLLNGRWRELFMEVKHYAREDEYDRAKKEYADGLIALAAFAEGGNERISTPLDVSFLNVRMFVQDLEDIKQKMPIIEAQYKSVTRMAQLLTKESPAAEANEMLAAVSRIKDQLNKIREHYPPLLYESQQLLTPLGEFEQQMTNFYEALEKLSEILSMSDIDMQSSLVFKQKQRELLIYQDNCKKALSIIEKNGQAVHKALAMSKTLHHFDRSTLQKKLSDAQAAFQIYIPESATLIADWRKRVEANTSMMKKFEESRAELEKVLKTAEVYFKEKGNPEDLLKKHTEFFGQLDQKVLNTFLKACDELTDILPEHDLKPLQETVRKLHKQWKDFQGEAPYHLLHLKIDLEKNRILTTVKESKTELARENKMLPVDGSEKIIKEHRAFFSEKGFYQLCDKRLHLIEELCLKLQDRDPVKGVIENCKEYMRDLRAQVDITHQNLMAHPDKWKDYKSRLNEFSAWILAKEKQLKEIKESAKDAAQYNVLKASVEEIKQDVITQEANLSYLINRLNILTEISSESEVKEQNNVLSKLSTTFKGVVDLLIETEKLLYSVGDCVQYKEEVKNVLNELISSSKDAQFEAEKILDTESLAEAQGLLLHYQQNIAKIQTKKQDVQLQIARAKELQEERGLAPSAQEDLEGMQAELDSVEKEMVEQEGELKVTINKWEQIDVGKEAIAQYLKQVAPTLERPLNFGTLESLSLELQQTKDVCKKNEATSVQAASLVQQSSEIKLGSKGKQLLQEQTKSIEEKVITVKESLEENVCSFNKMEIVKLKWEAFDQDFETHSKWILEKENELTKLESTATHPEAQVKRIKEIIKELESKTNEITNLEAKSQSFAGFITSAEMARINARLSQMVKHWDTLKDHAHQMEENIMGNAVQQQKFEDTFKQVQSSLSDFEAVLNKPVNNCSSAAETYRVLHSHQDLCHGVDSLMNSLHSLAASARNLSKKDQATQDTLSLQRRHEALTAQAKERHALLENLLAQWQRQEKELSSFVTWLDRSEILICSKEDQFPADKAKLEAELKSIQDLQAELPAQTLRYTGLVQLWGSLYTTTPEKNVMEMKDKKEKLSQRLNGLPQAISERVNFMESLLEEHQKLNVMLLELSLWINEFLKELHSSTEINTSDYQASKSLNTQNITDLKNQENEIQKLEEQLQRVCAFTRSEDHSILKGRVGDCHQLFEEAIQITDRRQESLSKLEEFLKIHANSMSILLHLKEAVETTSSLEKAKSESLKKELNDVVEEIDKLATLSVGLDVTLTKARCHLTSGASGQKTSCRALISNLNLELESVQTSLGAKQSEAEAFGALWNSFVGGREKLLKSIEKIEEKADTLKIKEPTLQAIQQRLTFFKELEEEMNSYQHEKQWLMDKAKQIAEKDFSRAKDADSELSGLQITWEDTQKLITESQEQCLHLINLMGEYQELKSTVTKFIESAENMITIKSTFKDQEDIRRTIAKHESAKSDMNENQKALDEFTNKSKHLLVELKRINGCDTRPLKEDMENILDQWLDVLERIDDNLERLSVSLALWEDVLGINDEIEQWSSSSISEMSENITNLNSSQRMKACLEDFQTEVTNKGQKLDEFHSKVYELKELTKSQEPPAELQFMEADLRQKLEHAKEVSQMAKGTLNNFSAQKTELENFIEQMTDWLSKVEESILKYTSSQDPEDVKKLKDIQQDLQSQLSSINSTQDNLNSLCRQYRSKELEAIGVTVTALIKKYESVNQLCMKTQAGLQETLEKRFTDALHEFEEWFEEIKNRLKKSSDRSGDSKTLETKMQNLQAILDTVNEGQTKLDAASEEGEKLYHSLPKASVINIQEQTAKAEKEFQNFKKQWLKDKQALEDCVSELGSFEDQHKKLSLWLHDLEEQIRTETLGESKQHIPEKKAEMHKVEMYLEELLAARESFDKLSQRAQVLNEGGRGEGQEVRFSSQLFTSYQNLVKATKEKLRVCQVALQEHQIFEEALQTTWSWLKEMQDKLATTESTVGSKNTLEQRLLQVQEMLLVKGEGEVKLNLAIGKGEQALKSSNTDGQLVIQMQLQTLKDVWGTVNNTAMRCLSGLEAVIEQWNEHLERKGQMEQWLETVDHKLEHPIHPQNGLKEKFALLDHIQAIVSDIEDHTTTLHHLIEKAKDLHQKTEDVSFSETAQDELRTHFNDIMTVAKENMRNVEDIVKDHLLYLDAVHEFTDWLHLAKEELHRWSDTSGDSSAIQKKVTKIKELIDSRQTGAERLNRIETLAPTVQQNTTASGCEQMETEIHGLQADWKQWEESVTQSQSTLQTLLKQMAISEQEFAAQVSNLEDAVQDFSVFLQKWAQKLIKVEGKNTDKDIVEHWQRQKEVLNALTGAESAIGDLKTQFNDLCRFSKDLSVYSAKVSALIKDHNSLCLQATKGCQNKEHALQQLFRAAYRDFQQWLINSRVTTVKCFDIPQSISEASSNLEKIQECLIESENGQQKLQTVTSRGELLCSIMPQEKVKSIRQKVLTAKDEWKALISSLHEKESALENLRILMKDFETSAEPVQEWLNNTEKIVQDSNNRLHDLSSKRKEQQKLQSILEEISCHEPQITRLKEKAHQLREGQSTNKSFAHRVSQLSSQYLALNNLTKEKMSRMDRIVMEHQQFSQGLNELQDWINDAIHMLQSYCHPTADKSVLNSRMTKLEKLLAAKQEKEIQMNMTLTRGESVLRNTSTEGVPSIQEQLRELKDSWASLLSACIQCKSQLEGALSKWTSYQDDVRQFSSWMERLEERLNDSERQYAELRDKIAAKSKAKLLNEEVLSHGCFLETIEKKGSSMTEHYVTQLELQELQERYNCLKEKTKEAIIKTDKLVTSHQDYQKGLKVFEEWLLQETEKLDCLTQLDGDTQMHESTLQSLQELQVRLAKGQALLNNILHTREDVIPWGIPHTEDRELESLKQDWQVYQQRLAESRSQINTTLNRLKLMEQKFEKTDEWLTSVERKVNIRKGRQSDRATKEVQLQQMKKWQEEVMVYKDEVENVGTLAQQILEEGRSSSRMGSLATLLTSRYQAVRLQIQEQIQFIEEELRFIEESDIALKAYVDWSEEVQINFKNVTTDIGMMDKSSMVKKKKKLELLLSDMDKGHGLLKSAREKGERVLKYLEVTEADQLEKEIHAHVEKLEELTSSIRKEHTALEKSSHLAKEFSDKYKVQALWVAEYQMILQATVELKNELYEKKAQLAKYKSVQQTVFSREPAIKLVCEKGEALLAMAYDGTVKDQIEKLLKDYQELCNLVKVNVADLEEKVKAHEIYTSQLQDVEKWLLHMSSRLVTPDFMESSSLDTITQQMANHKAIMEEIAGFEERLNSLKVRGENLVLHCAEHLQAKFKQNIQSHLQGTRDSYTAICSTAQRVHVSLESELQKHVSHQDTLLQCQAWLSTVQPQIKLSNKAPLTPTEAMKQVKHYRTLLEQANTYLDLLCTACDLSDGAVKNVAIDIQQIKQTIEEEMMRSQVLANGWEEVKQIKAELQTYFQEADQQLQNMKRRRAELEIKLAQNMVAQVKEFNQKLQTKQEKITIFTEKVNKLTNGQESPEHADISQLSNRWLDFCFQANSLLLQREEDLQRTRDYYERLNIVDVFLEKLTTEWDNLARSDTESTAAHLEALKALSSILQERRFALEDLKDQKQKLMEHLNVDDRELAKEQTSHFEQRWIQLEELVKSKILTCASTLEQLSLVHSRLQELTEWAEDQQPSISDALNQSPPPELAQNLLMDHLTICSEVEAKQILLKNLIKDADRIMANLGLNERQQLQNALADSQKHVDCLSDLVNQRKKHLNKALSERTQFLMAAYQALNQIQQLERRIMFQEHICLLPDDVSKQIRSCKSVKASLKAYQSDVNMQWNQGRELMKEATEQEKTEVLGKLQELQNVYERALQKCGHRLIELEKSLVTRKYFKEDIDKACHWIKQADVLTFPEINLMNDNSELYSQLSKYQQILEQASEYENLLLSLQRNGQEILPSLNEVEHSYLEEKLNVLPQQCHYVVALAKEKLAKVQEAIYIRKEYASLIDLTSKAIKELEEHFLLMSKIPSHLLAIEVVSLKQDYSSLLKEVMSLGTAVNELNQKKEIFRSTGQPWLPEEMSQLVCQYHKLKRVIEQKVSQLEDTEDAYRKHEDLSSKMNIKMEALSKELDQVNEETLLAEDKLKSYRTLAANLQDAATLLRRVTESLEELSPRIESSVYEEADVQIQKWHEKLKSWNVVMKQRMGECEDRLVQSIDFQIEVCQTLEWLRHMKVELNNPLALDGKLENIQEEIRKLQLQQEEIVSSLRIMNALIMREKQKYLKAKEFVPTDLENCMAELSELDREIQEAVNLKQTTLDKLYTASYRYYQAIQSASDWVEDALELLKQGQNGVDIETAEENLRDYTEFLSTQSKFNGLLEELHALVSELEPYVHKTGQDHLRQTLTSLKTKGKDTKDRAQAQVDLLKRCTIQWSLYQEDRHQVIMSLNEAEKKLSKFSVVKDLSHHKAEEKLLNHKSIVSLVNSFHEKITTLEEKASVMEKLGNNASKAAISKSMATVWQRWTRLRTIAREQEKILEETVQEWKELDIKIQKATLAIDQLQEHLPESSTEKASKAELVELLESHDAFVKELELELSAVTLLRQHTVNRVLRDAETETASPEDLPVMQEIKAMQDRCANMHQKVKKSKKLVEQELKEREDVEKNIGIIKNWIKDTKDTLQNPASETGVQLEELKVLHEEYHMYRQKVEKISEEQQNKYLEMYTILPSELSLLLAEVALALANINEEIQIKQKEVLQNQTLYQDFNHQIKEIEDTLRILLSKVKEKTNNVPKMKQDHKIVCEELDNCNIKLVELDAAVQDFAEQSPLLVKQLVDKIVMLTELQQQASREAEHRASKLKQAVVYLEEYNEMLEFILRWIEKANILVNGHIAWSSASQLRDQSLAHQTMLDESRDIHSDLDSMNEKIDYLACVFNTEDMTQQVSELGRQTEELQLAIRHRLQNLQDAAKDMKNFETELRALQTALEQAQTTLTSPELGHLSLKEQLSHRQHLLSKMESLKPKVQAVQACQSALRIPEEVVTSLPICRTALRLQEETSRLQHTTIQQCNIMQEAVVQYEQYEQEMKHIQQLIEEAHRELQDAKATTSNIQELQFQIKRHEELAKKIKGYQDQIASLNSKCKMLTMKAKHATMLLTVTEVEGLTEGIEELDSELLPAHTAHPSVVMDIAYYQALSAEQLQTDAAKIQPNTSSPQEHYEPGLESDDNSKLDDLQRSWETLKNVISEKQRTLYEALERQQRYQDSLQSISTKMEAIEVKLNESLEPTKTPESQMAEHQALMDEILMLQEEISKLQASFADELVSESLDSDAADQLALQSTLTVLAERMATIRMIASGKRQLLEEKLNEQLEEQRHEQALQRYRSEADELDHWLLSARTTLDNVLRSFEKPLDMEAQLIDCQNMLLEIEQKVVTLSELSIHSENLLMEGKSHTKDEAAQLAVKLRTLKGSLLELQRVLQDKQISIQAKLAWGEMKAHKKAEHVICLFFGLGCACYTCDFSSTILQECAVLAFINSISLLNFLKYSRSCNTNI</sequence>
<dbReference type="SUPFAM" id="SSF47576">
    <property type="entry name" value="Calponin-homology domain, CH-domain"/>
    <property type="match status" value="1"/>
</dbReference>
<evidence type="ECO:0000256" key="2">
    <source>
        <dbReference type="ARBA" id="ARBA00004204"/>
    </source>
</evidence>
<feature type="coiled-coil region" evidence="15">
    <location>
        <begin position="5371"/>
        <end position="5466"/>
    </location>
</feature>
<evidence type="ECO:0000256" key="16">
    <source>
        <dbReference type="SAM" id="MobiDB-lite"/>
    </source>
</evidence>
<evidence type="ECO:0000256" key="12">
    <source>
        <dbReference type="ARBA" id="ARBA00023203"/>
    </source>
</evidence>
<feature type="domain" description="Calponin-homology (CH)" evidence="17">
    <location>
        <begin position="44"/>
        <end position="151"/>
    </location>
</feature>
<evidence type="ECO:0000313" key="18">
    <source>
        <dbReference type="EMBL" id="CAH2252831.1"/>
    </source>
</evidence>
<evidence type="ECO:0000256" key="7">
    <source>
        <dbReference type="ARBA" id="ARBA00022692"/>
    </source>
</evidence>
<keyword evidence="9" id="KW-1133">Transmembrane helix</keyword>
<dbReference type="Pfam" id="PF25803">
    <property type="entry name" value="Spectrin_SYNE1_2"/>
    <property type="match status" value="1"/>
</dbReference>
<dbReference type="FunFam" id="1.20.58.60:FF:000139">
    <property type="entry name" value="nesprin-1 isoform X1"/>
    <property type="match status" value="1"/>
</dbReference>
<dbReference type="InterPro" id="IPR047291">
    <property type="entry name" value="CH_SYNE1_rpt2"/>
</dbReference>
<protein>
    <submittedName>
        <fullName evidence="18">Nesprin-1 isoform X2</fullName>
    </submittedName>
</protein>
<organism evidence="18 19">
    <name type="scientific">Pelobates cultripes</name>
    <name type="common">Western spadefoot toad</name>
    <dbReference type="NCBI Taxonomy" id="61616"/>
    <lineage>
        <taxon>Eukaryota</taxon>
        <taxon>Metazoa</taxon>
        <taxon>Chordata</taxon>
        <taxon>Craniata</taxon>
        <taxon>Vertebrata</taxon>
        <taxon>Euteleostomi</taxon>
        <taxon>Amphibia</taxon>
        <taxon>Batrachia</taxon>
        <taxon>Anura</taxon>
        <taxon>Pelobatoidea</taxon>
        <taxon>Pelobatidae</taxon>
        <taxon>Pelobates</taxon>
    </lineage>
</organism>
<dbReference type="InterPro" id="IPR036872">
    <property type="entry name" value="CH_dom_sf"/>
</dbReference>
<dbReference type="FunFam" id="1.20.58.60:FF:000177">
    <property type="entry name" value="nesprin-1 isoform X5"/>
    <property type="match status" value="1"/>
</dbReference>
<evidence type="ECO:0000256" key="8">
    <source>
        <dbReference type="ARBA" id="ARBA00022737"/>
    </source>
</evidence>
<dbReference type="CDD" id="cd21241">
    <property type="entry name" value="CH_SYNE1_rpt1"/>
    <property type="match status" value="1"/>
</dbReference>
<dbReference type="PANTHER" id="PTHR14514:SF3">
    <property type="entry name" value="NESPRIN-1"/>
    <property type="match status" value="1"/>
</dbReference>
<accession>A0AAD1VW23</accession>
<gene>
    <name evidence="18" type="ORF">PECUL_23A053225</name>
</gene>
<dbReference type="PROSITE" id="PS00019">
    <property type="entry name" value="ACTININ_1"/>
    <property type="match status" value="1"/>
</dbReference>
<dbReference type="FunFam" id="1.10.418.10:FF:000037">
    <property type="entry name" value="nesprin-1 isoform X1"/>
    <property type="match status" value="1"/>
</dbReference>
<feature type="coiled-coil region" evidence="15">
    <location>
        <begin position="4972"/>
        <end position="4999"/>
    </location>
</feature>
<dbReference type="SUPFAM" id="SSF46966">
    <property type="entry name" value="Spectrin repeat"/>
    <property type="match status" value="28"/>
</dbReference>
<feature type="coiled-coil region" evidence="15">
    <location>
        <begin position="3581"/>
        <end position="3615"/>
    </location>
</feature>
<keyword evidence="12" id="KW-0009">Actin-binding</keyword>
<keyword evidence="10 15" id="KW-0175">Coiled coil</keyword>
<dbReference type="EMBL" id="OW240913">
    <property type="protein sequence ID" value="CAH2252831.1"/>
    <property type="molecule type" value="Genomic_DNA"/>
</dbReference>
<dbReference type="FunFam" id="1.20.58.60:FF:000231">
    <property type="entry name" value="Spectrin repeat containing, nuclear envelope 1a"/>
    <property type="match status" value="1"/>
</dbReference>
<dbReference type="CDD" id="cd00176">
    <property type="entry name" value="SPEC"/>
    <property type="match status" value="3"/>
</dbReference>
<feature type="coiled-coil region" evidence="15">
    <location>
        <begin position="5639"/>
        <end position="5666"/>
    </location>
</feature>
<evidence type="ECO:0000256" key="10">
    <source>
        <dbReference type="ARBA" id="ARBA00023054"/>
    </source>
</evidence>
<dbReference type="PANTHER" id="PTHR14514">
    <property type="entry name" value="PKA ANCHORING PROTEIN"/>
    <property type="match status" value="1"/>
</dbReference>